<protein>
    <submittedName>
        <fullName evidence="2">Uncharacterized protein</fullName>
    </submittedName>
</protein>
<dbReference type="WBParaSite" id="PEQ_0001207301-mRNA-1">
    <property type="protein sequence ID" value="PEQ_0001207301-mRNA-1"/>
    <property type="gene ID" value="PEQ_0001207301"/>
</dbReference>
<accession>A0A914S0H2</accession>
<evidence type="ECO:0000313" key="2">
    <source>
        <dbReference type="WBParaSite" id="PEQ_0001207301-mRNA-1"/>
    </source>
</evidence>
<reference evidence="2" key="1">
    <citation type="submission" date="2022-11" db="UniProtKB">
        <authorList>
            <consortium name="WormBaseParasite"/>
        </authorList>
    </citation>
    <scope>IDENTIFICATION</scope>
</reference>
<evidence type="ECO:0000313" key="1">
    <source>
        <dbReference type="Proteomes" id="UP000887564"/>
    </source>
</evidence>
<dbReference type="AlphaFoldDB" id="A0A914S0H2"/>
<proteinExistence type="predicted"/>
<sequence>MEEAVSLIGLRADCASIVWGVYLDFEKVVLQSLNEEEADKH</sequence>
<name>A0A914S0H2_PAREQ</name>
<dbReference type="Proteomes" id="UP000887564">
    <property type="component" value="Unplaced"/>
</dbReference>
<keyword evidence="1" id="KW-1185">Reference proteome</keyword>
<organism evidence="1 2">
    <name type="scientific">Parascaris equorum</name>
    <name type="common">Equine roundworm</name>
    <dbReference type="NCBI Taxonomy" id="6256"/>
    <lineage>
        <taxon>Eukaryota</taxon>
        <taxon>Metazoa</taxon>
        <taxon>Ecdysozoa</taxon>
        <taxon>Nematoda</taxon>
        <taxon>Chromadorea</taxon>
        <taxon>Rhabditida</taxon>
        <taxon>Spirurina</taxon>
        <taxon>Ascaridomorpha</taxon>
        <taxon>Ascaridoidea</taxon>
        <taxon>Ascarididae</taxon>
        <taxon>Parascaris</taxon>
    </lineage>
</organism>